<gene>
    <name evidence="1" type="ORF">K3166_08570</name>
</gene>
<dbReference type="InterPro" id="IPR017136">
    <property type="entry name" value="UCP037205"/>
</dbReference>
<name>A0ABX8ZHK7_9SPHN</name>
<dbReference type="Pfam" id="PF10013">
    <property type="entry name" value="DUF2256"/>
    <property type="match status" value="1"/>
</dbReference>
<dbReference type="PIRSF" id="PIRSF037205">
    <property type="entry name" value="UCP037205"/>
    <property type="match status" value="1"/>
</dbReference>
<keyword evidence="2" id="KW-1185">Reference proteome</keyword>
<accession>A0ABX8ZHK7</accession>
<dbReference type="EMBL" id="CP081297">
    <property type="protein sequence ID" value="QZD88500.1"/>
    <property type="molecule type" value="Genomic_DNA"/>
</dbReference>
<evidence type="ECO:0000313" key="1">
    <source>
        <dbReference type="EMBL" id="QZD88500.1"/>
    </source>
</evidence>
<evidence type="ECO:0000313" key="2">
    <source>
        <dbReference type="Proteomes" id="UP000824280"/>
    </source>
</evidence>
<dbReference type="Proteomes" id="UP000824280">
    <property type="component" value="Chromosome"/>
</dbReference>
<sequence length="51" mass="6209">MPKMRRKGDLPSKVCETCGLPFSWRKKWERDWDNVRYCSERCRRNKGSSDE</sequence>
<protein>
    <submittedName>
        <fullName evidence="1">DUF2256 domain-containing protein</fullName>
    </submittedName>
</protein>
<proteinExistence type="predicted"/>
<dbReference type="PANTHER" id="PTHR37463">
    <property type="entry name" value="GSL3115 PROTEIN"/>
    <property type="match status" value="1"/>
</dbReference>
<organism evidence="1 2">
    <name type="scientific">Qipengyuania psychrotolerans</name>
    <dbReference type="NCBI Taxonomy" id="2867238"/>
    <lineage>
        <taxon>Bacteria</taxon>
        <taxon>Pseudomonadati</taxon>
        <taxon>Pseudomonadota</taxon>
        <taxon>Alphaproteobacteria</taxon>
        <taxon>Sphingomonadales</taxon>
        <taxon>Erythrobacteraceae</taxon>
        <taxon>Qipengyuania</taxon>
    </lineage>
</organism>
<reference evidence="1 2" key="1">
    <citation type="submission" date="2021-08" db="EMBL/GenBank/DDBJ databases">
        <title>Comparative Genomics Analysis of the Genus Qipengyuania Reveals Extensive Genetic Diversity and Metabolic Versatility, Including the Description of Fifteen Novel Species.</title>
        <authorList>
            <person name="Liu Y."/>
        </authorList>
    </citation>
    <scope>NUCLEOTIDE SEQUENCE [LARGE SCALE GENOMIC DNA]</scope>
    <source>
        <strain evidence="1 2">1XM2-8</strain>
    </source>
</reference>
<dbReference type="PANTHER" id="PTHR37463:SF1">
    <property type="entry name" value="DUF2256 DOMAIN-CONTAINING PROTEIN"/>
    <property type="match status" value="1"/>
</dbReference>